<gene>
    <name evidence="1" type="ORF">BDN72DRAFT_825743</name>
</gene>
<evidence type="ECO:0000313" key="1">
    <source>
        <dbReference type="EMBL" id="TFK64213.1"/>
    </source>
</evidence>
<sequence>MPQLDALTATVAALKRVDLIPDVLPDSFHPSALFSVVYPTRTESGTPSGGKEAVLATELAREDTLEEPIINFSPTVIAIESPICTEPPASVLAGSFSEEATFTLVMADPDAPSRSDPKYRQFRHWVITGLKYPPLSLEGATNLTAIKAKPSTTPYRAPGPPPGSGVHRYTFLLFEEPAGGYTIPPDAPEWGSALEERRSWNAVKFGEQYGLKLIGANYFIVRSKE</sequence>
<name>A0ACD3AEY1_9AGAR</name>
<dbReference type="EMBL" id="ML208484">
    <property type="protein sequence ID" value="TFK64213.1"/>
    <property type="molecule type" value="Genomic_DNA"/>
</dbReference>
<evidence type="ECO:0000313" key="2">
    <source>
        <dbReference type="Proteomes" id="UP000308600"/>
    </source>
</evidence>
<accession>A0ACD3AEY1</accession>
<dbReference type="Proteomes" id="UP000308600">
    <property type="component" value="Unassembled WGS sequence"/>
</dbReference>
<proteinExistence type="predicted"/>
<reference evidence="1 2" key="1">
    <citation type="journal article" date="2019" name="Nat. Ecol. Evol.">
        <title>Megaphylogeny resolves global patterns of mushroom evolution.</title>
        <authorList>
            <person name="Varga T."/>
            <person name="Krizsan K."/>
            <person name="Foldi C."/>
            <person name="Dima B."/>
            <person name="Sanchez-Garcia M."/>
            <person name="Sanchez-Ramirez S."/>
            <person name="Szollosi G.J."/>
            <person name="Szarkandi J.G."/>
            <person name="Papp V."/>
            <person name="Albert L."/>
            <person name="Andreopoulos W."/>
            <person name="Angelini C."/>
            <person name="Antonin V."/>
            <person name="Barry K.W."/>
            <person name="Bougher N.L."/>
            <person name="Buchanan P."/>
            <person name="Buyck B."/>
            <person name="Bense V."/>
            <person name="Catcheside P."/>
            <person name="Chovatia M."/>
            <person name="Cooper J."/>
            <person name="Damon W."/>
            <person name="Desjardin D."/>
            <person name="Finy P."/>
            <person name="Geml J."/>
            <person name="Haridas S."/>
            <person name="Hughes K."/>
            <person name="Justo A."/>
            <person name="Karasinski D."/>
            <person name="Kautmanova I."/>
            <person name="Kiss B."/>
            <person name="Kocsube S."/>
            <person name="Kotiranta H."/>
            <person name="LaButti K.M."/>
            <person name="Lechner B.E."/>
            <person name="Liimatainen K."/>
            <person name="Lipzen A."/>
            <person name="Lukacs Z."/>
            <person name="Mihaltcheva S."/>
            <person name="Morgado L.N."/>
            <person name="Niskanen T."/>
            <person name="Noordeloos M.E."/>
            <person name="Ohm R.A."/>
            <person name="Ortiz-Santana B."/>
            <person name="Ovrebo C."/>
            <person name="Racz N."/>
            <person name="Riley R."/>
            <person name="Savchenko A."/>
            <person name="Shiryaev A."/>
            <person name="Soop K."/>
            <person name="Spirin V."/>
            <person name="Szebenyi C."/>
            <person name="Tomsovsky M."/>
            <person name="Tulloss R.E."/>
            <person name="Uehling J."/>
            <person name="Grigoriev I.V."/>
            <person name="Vagvolgyi C."/>
            <person name="Papp T."/>
            <person name="Martin F.M."/>
            <person name="Miettinen O."/>
            <person name="Hibbett D.S."/>
            <person name="Nagy L.G."/>
        </authorList>
    </citation>
    <scope>NUCLEOTIDE SEQUENCE [LARGE SCALE GENOMIC DNA]</scope>
    <source>
        <strain evidence="1 2">NL-1719</strain>
    </source>
</reference>
<keyword evidence="2" id="KW-1185">Reference proteome</keyword>
<protein>
    <submittedName>
        <fullName evidence="1">PEBP-like protein</fullName>
    </submittedName>
</protein>
<organism evidence="1 2">
    <name type="scientific">Pluteus cervinus</name>
    <dbReference type="NCBI Taxonomy" id="181527"/>
    <lineage>
        <taxon>Eukaryota</taxon>
        <taxon>Fungi</taxon>
        <taxon>Dikarya</taxon>
        <taxon>Basidiomycota</taxon>
        <taxon>Agaricomycotina</taxon>
        <taxon>Agaricomycetes</taxon>
        <taxon>Agaricomycetidae</taxon>
        <taxon>Agaricales</taxon>
        <taxon>Pluteineae</taxon>
        <taxon>Pluteaceae</taxon>
        <taxon>Pluteus</taxon>
    </lineage>
</organism>